<sequence>MSRKPAAVQAPTTTVVGALPPASSAPVRRLVAAGFIRRWAGRTITVRATPAGVTGTITPAPVRVANYDNYGSLWGYETAATAEQDITAARANGATVDEWETTDRDGQPLRIVRMADPTFLDTISVFTGGA</sequence>
<dbReference type="Proteomes" id="UP001595839">
    <property type="component" value="Unassembled WGS sequence"/>
</dbReference>
<evidence type="ECO:0000313" key="1">
    <source>
        <dbReference type="EMBL" id="MFC4500644.1"/>
    </source>
</evidence>
<dbReference type="RefSeq" id="WP_381171601.1">
    <property type="nucleotide sequence ID" value="NZ_JBHSFK010000008.1"/>
</dbReference>
<name>A0ABV9ALW8_9ACTN</name>
<evidence type="ECO:0000313" key="2">
    <source>
        <dbReference type="Proteomes" id="UP001595839"/>
    </source>
</evidence>
<gene>
    <name evidence="1" type="ORF">ACFPIH_14110</name>
</gene>
<keyword evidence="2" id="KW-1185">Reference proteome</keyword>
<accession>A0ABV9ALW8</accession>
<reference evidence="2" key="1">
    <citation type="journal article" date="2019" name="Int. J. Syst. Evol. Microbiol.">
        <title>The Global Catalogue of Microorganisms (GCM) 10K type strain sequencing project: providing services to taxonomists for standard genome sequencing and annotation.</title>
        <authorList>
            <consortium name="The Broad Institute Genomics Platform"/>
            <consortium name="The Broad Institute Genome Sequencing Center for Infectious Disease"/>
            <person name="Wu L."/>
            <person name="Ma J."/>
        </authorList>
    </citation>
    <scope>NUCLEOTIDE SEQUENCE [LARGE SCALE GENOMIC DNA]</scope>
    <source>
        <strain evidence="2">CGMCC 4.7177</strain>
    </source>
</reference>
<proteinExistence type="predicted"/>
<organism evidence="1 2">
    <name type="scientific">Streptomyces vulcanius</name>
    <dbReference type="NCBI Taxonomy" id="1441876"/>
    <lineage>
        <taxon>Bacteria</taxon>
        <taxon>Bacillati</taxon>
        <taxon>Actinomycetota</taxon>
        <taxon>Actinomycetes</taxon>
        <taxon>Kitasatosporales</taxon>
        <taxon>Streptomycetaceae</taxon>
        <taxon>Streptomyces</taxon>
    </lineage>
</organism>
<protein>
    <submittedName>
        <fullName evidence="1">Uncharacterized protein</fullName>
    </submittedName>
</protein>
<dbReference type="EMBL" id="JBHSFK010000008">
    <property type="protein sequence ID" value="MFC4500644.1"/>
    <property type="molecule type" value="Genomic_DNA"/>
</dbReference>
<comment type="caution">
    <text evidence="1">The sequence shown here is derived from an EMBL/GenBank/DDBJ whole genome shotgun (WGS) entry which is preliminary data.</text>
</comment>